<evidence type="ECO:0000256" key="4">
    <source>
        <dbReference type="ARBA" id="ARBA00022821"/>
    </source>
</evidence>
<organism evidence="13 14">
    <name type="scientific">Arabidopsis suecica</name>
    <name type="common">Swedish thale-cress</name>
    <name type="synonym">Cardaminopsis suecica</name>
    <dbReference type="NCBI Taxonomy" id="45249"/>
    <lineage>
        <taxon>Eukaryota</taxon>
        <taxon>Viridiplantae</taxon>
        <taxon>Streptophyta</taxon>
        <taxon>Embryophyta</taxon>
        <taxon>Tracheophyta</taxon>
        <taxon>Spermatophyta</taxon>
        <taxon>Magnoliopsida</taxon>
        <taxon>eudicotyledons</taxon>
        <taxon>Gunneridae</taxon>
        <taxon>Pentapetalae</taxon>
        <taxon>rosids</taxon>
        <taxon>malvids</taxon>
        <taxon>Brassicales</taxon>
        <taxon>Brassicaceae</taxon>
        <taxon>Camelineae</taxon>
        <taxon>Arabidopsis</taxon>
    </lineage>
</organism>
<gene>
    <name evidence="13" type="ORF">ISN44_As02g006360</name>
</gene>
<feature type="domain" description="Replication protein A 70 kDa DNA-binding subunit B/D first OB fold" evidence="9">
    <location>
        <begin position="951"/>
        <end position="1041"/>
    </location>
</feature>
<protein>
    <submittedName>
        <fullName evidence="13">Uncharacterized protein</fullName>
    </submittedName>
</protein>
<keyword evidence="6" id="KW-0175">Coiled coil</keyword>
<dbReference type="InterPro" id="IPR013103">
    <property type="entry name" value="RVT_2"/>
</dbReference>
<dbReference type="EMBL" id="JAEFBJ010000002">
    <property type="protein sequence ID" value="KAG7640703.1"/>
    <property type="molecule type" value="Genomic_DNA"/>
</dbReference>
<feature type="region of interest" description="Disordered" evidence="7">
    <location>
        <begin position="1561"/>
        <end position="1581"/>
    </location>
</feature>
<feature type="region of interest" description="Disordered" evidence="7">
    <location>
        <begin position="600"/>
        <end position="686"/>
    </location>
</feature>
<proteinExistence type="inferred from homology"/>
<feature type="compositionally biased region" description="Acidic residues" evidence="7">
    <location>
        <begin position="2145"/>
        <end position="2160"/>
    </location>
</feature>
<feature type="domain" description="Reverse transcriptase Ty1/copia-type" evidence="10">
    <location>
        <begin position="2271"/>
        <end position="2313"/>
    </location>
</feature>
<feature type="transmembrane region" description="Helical" evidence="8">
    <location>
        <begin position="2551"/>
        <end position="2571"/>
    </location>
</feature>
<dbReference type="InterPro" id="IPR004242">
    <property type="entry name" value="Transposase_21"/>
</dbReference>
<keyword evidence="8" id="KW-0812">Transmembrane</keyword>
<keyword evidence="8" id="KW-0472">Membrane</keyword>
<evidence type="ECO:0000256" key="2">
    <source>
        <dbReference type="ARBA" id="ARBA00022529"/>
    </source>
</evidence>
<feature type="region of interest" description="Disordered" evidence="7">
    <location>
        <begin position="2135"/>
        <end position="2173"/>
    </location>
</feature>
<dbReference type="GO" id="GO:0031640">
    <property type="term" value="P:killing of cells of another organism"/>
    <property type="evidence" value="ECO:0007669"/>
    <property type="project" value="UniProtKB-KW"/>
</dbReference>
<dbReference type="Pfam" id="PF07333">
    <property type="entry name" value="SLR1-BP"/>
    <property type="match status" value="1"/>
</dbReference>
<feature type="compositionally biased region" description="Basic and acidic residues" evidence="7">
    <location>
        <begin position="1442"/>
        <end position="1462"/>
    </location>
</feature>
<feature type="domain" description="Retroviral polymerase SH3-like" evidence="12">
    <location>
        <begin position="2045"/>
        <end position="2104"/>
    </location>
</feature>
<dbReference type="Pfam" id="PF14223">
    <property type="entry name" value="Retrotran_gag_2"/>
    <property type="match status" value="2"/>
</dbReference>
<feature type="coiled-coil region" evidence="6">
    <location>
        <begin position="883"/>
        <end position="919"/>
    </location>
</feature>
<evidence type="ECO:0000259" key="9">
    <source>
        <dbReference type="Pfam" id="PF02721"/>
    </source>
</evidence>
<evidence type="ECO:0000313" key="14">
    <source>
        <dbReference type="Proteomes" id="UP000694251"/>
    </source>
</evidence>
<dbReference type="Pfam" id="PF25597">
    <property type="entry name" value="SH3_retrovirus"/>
    <property type="match status" value="1"/>
</dbReference>
<accession>A0A8T2G1Y6</accession>
<dbReference type="Pfam" id="PF02992">
    <property type="entry name" value="Transposase_21"/>
    <property type="match status" value="1"/>
</dbReference>
<keyword evidence="4" id="KW-0611">Plant defense</keyword>
<keyword evidence="2" id="KW-0929">Antimicrobial</keyword>
<dbReference type="InterPro" id="IPR057670">
    <property type="entry name" value="SH3_retrovirus"/>
</dbReference>
<dbReference type="CDD" id="cd04480">
    <property type="entry name" value="RPA1_DBD_A_like"/>
    <property type="match status" value="1"/>
</dbReference>
<evidence type="ECO:0000256" key="3">
    <source>
        <dbReference type="ARBA" id="ARBA00022577"/>
    </source>
</evidence>
<dbReference type="Pfam" id="PF03004">
    <property type="entry name" value="Transposase_24"/>
    <property type="match status" value="1"/>
</dbReference>
<dbReference type="Pfam" id="PF13952">
    <property type="entry name" value="DUF4216"/>
    <property type="match status" value="1"/>
</dbReference>
<dbReference type="OrthoDB" id="1106346at2759"/>
<name>A0A8T2G1Y6_ARASU</name>
<evidence type="ECO:0000259" key="11">
    <source>
        <dbReference type="Pfam" id="PF13952"/>
    </source>
</evidence>
<evidence type="ECO:0000259" key="12">
    <source>
        <dbReference type="Pfam" id="PF25597"/>
    </source>
</evidence>
<evidence type="ECO:0000313" key="13">
    <source>
        <dbReference type="EMBL" id="KAG7640703.1"/>
    </source>
</evidence>
<dbReference type="Proteomes" id="UP000694251">
    <property type="component" value="Chromosome 2"/>
</dbReference>
<dbReference type="Pfam" id="PF02721">
    <property type="entry name" value="DUF223"/>
    <property type="match status" value="1"/>
</dbReference>
<evidence type="ECO:0000256" key="7">
    <source>
        <dbReference type="SAM" id="MobiDB-lite"/>
    </source>
</evidence>
<dbReference type="Pfam" id="PF07727">
    <property type="entry name" value="RVT_2"/>
    <property type="match status" value="2"/>
</dbReference>
<keyword evidence="14" id="KW-1185">Reference proteome</keyword>
<comment type="caution">
    <text evidence="13">The sequence shown here is derived from an EMBL/GenBank/DDBJ whole genome shotgun (WGS) entry which is preliminary data.</text>
</comment>
<feature type="compositionally biased region" description="Polar residues" evidence="7">
    <location>
        <begin position="645"/>
        <end position="655"/>
    </location>
</feature>
<dbReference type="GO" id="GO:0050832">
    <property type="term" value="P:defense response to fungus"/>
    <property type="evidence" value="ECO:0007669"/>
    <property type="project" value="UniProtKB-KW"/>
</dbReference>
<dbReference type="InterPro" id="IPR010851">
    <property type="entry name" value="DEFL"/>
</dbReference>
<evidence type="ECO:0000256" key="1">
    <source>
        <dbReference type="ARBA" id="ARBA00006722"/>
    </source>
</evidence>
<feature type="domain" description="DUF4216" evidence="11">
    <location>
        <begin position="456"/>
        <end position="508"/>
    </location>
</feature>
<evidence type="ECO:0000256" key="8">
    <source>
        <dbReference type="SAM" id="Phobius"/>
    </source>
</evidence>
<dbReference type="InterPro" id="IPR004252">
    <property type="entry name" value="Probable_transposase_24"/>
</dbReference>
<keyword evidence="3" id="KW-0295">Fungicide</keyword>
<reference evidence="13 14" key="1">
    <citation type="submission" date="2020-12" db="EMBL/GenBank/DDBJ databases">
        <title>Concerted genomic and epigenomic changes stabilize Arabidopsis allopolyploids.</title>
        <authorList>
            <person name="Chen Z."/>
        </authorList>
    </citation>
    <scope>NUCLEOTIDE SEQUENCE [LARGE SCALE GENOMIC DNA]</scope>
    <source>
        <strain evidence="13">As9502</strain>
        <tissue evidence="13">Leaf</tissue>
    </source>
</reference>
<dbReference type="InterPro" id="IPR025312">
    <property type="entry name" value="DUF4216"/>
</dbReference>
<evidence type="ECO:0000259" key="10">
    <source>
        <dbReference type="Pfam" id="PF07727"/>
    </source>
</evidence>
<sequence>MYQSHKTAAAMRWHAEHQSKEGEMNHPSDAAKWRYFQELHPQFAEEPRNVYLGLCTDGFNPFGMSRNHSLWPVILTPYNLPPGMCMNTKYLFITILNSGPNHPRASLDVFLQPLIEELKELWSTGVDVYDVSLNQNFNLKAVLLWTISDFPAYSMLLGWTTHGKLSCPVCMESTKSFYLPNGRKTCWFDCHRRFLPHGHPSRRNRKDFLKGRNASSKYPPESLTGEQVYYERLASVNPPKTKDVGGNGHEKKMRGYGKEHNWHKESILWELSYWKDLNLRHNIDVMHTEKNFLDNIMNTLMSVKGKSKDNIMSRLDIEKFCSRPGLHIDSNGKAPFPAYTLTEEAKQSLLQCVKHNIRFPDGYSSDLASCVDLDNGKFSGMKSHDCHVFMERLLPFIFAELLDRNVHLALSGNILEHYFSISYLGSRDCARTFEQGENYADSSDEADFYGTLTDFIELEYEGIVNLRITLFKCKWYDPKTGRGTRRSHGGVVDVLSTRKYNKYEPFILDLVLENPVSNLNPIILDYDVGDAEQEDEVRCNLSSSDEDEVEDEDIDLLLLLLLRSIDLLRSLTFNLFDLLRRLLLLLFNILRRSIMPIAGRDGSRKRKTTPNVTQRAGAGGSRPANLPPQYNFTPAPAVQVPATEPAQQHGPSTSGPHVRNYPPPLQLFQNSTTQPQRQAPPPLSEEVHYNPPPTAPAHSWDVAGATRRQGGGSASDTLRAKQGAVVLCLVSDSQTKNRVNGLLWNIVVNDGTVQYYFNEIVKRRLKDMVSTDRRTREQPSWIGETLWGTMCAYWDIEEAKKRSKTYSKARLSDRNGLGPHVHFSGPKSFQEIQIELKAEKIALAYEQNVREKLSELEAAASAVSDGSSLPRDLTLDEYTTIFLEEAQRQIEEQAAYNEKRDAEIAAREAESARVTAEQKDKLKHLSLVEKYLCQTDPQFLDFIATHSSTSTERWCIRVRVVRTFLVPLVPSSKVMGLILADEHGMTIEDTVGYKMSDHYKDFIIEREWVTITSFGIVDNQSPVRPTTHAFKIRFAVDTVVILTSPVPAILHYRLASFSSIIDDEIDTSVLVATKKEALDFDHNYRRYGGGVIVVVLGWWKIDRYFDGPKNVRVCTAGPVSTVFPDPDIPESNQIHEIHMRYDQKLLSQAKQNLGRGGGRVGWLTEWFGLLLGLCDRVSVSAVRIDWFFSSAIEYNWWTGKVDCLNGLYGLLWDQVEVSGWTAELTASLSATCDRVFIRQSIQSIDMDAWFAVEDANHNSQALSVILGSLPMNKFTQVQGCLSAKEAWDILQDSFKGTSNVKRTCLDMLALEFVNLTMEVEESVDDFTDKLSSITQEAVVLGKTYKDKKMVVGMMQAYDTDSVNDEPGFILEKVRILIEESLVKRESNPKELEDNLRNIKMLSRGTKDFDKLLTAGRTSNVTWGLEYDGASSKGGTRFVKGTTSDEKSDDIQPAEAHRMDAPSKARKALTMSMPTHNWRHSDYQVDHNHLRSKRTGCWGVAMHRYHYKSLMQCKMLTGLDPWKNVEVQVVDASSWVATWSRGRMNAIFSGLQRLVQKRSVRPSSDLSEIASEEDPSQSLKAEEEENLNKAMVLYAEPELTPLRSDLPHKENQDEQAAVSPEPPSVNLLLFLFIDLRHPFLLSQKPDVKQSGAVKKVKRQKTKKGKEAAGSSVADEVGFHRLRLITHDANKRSKTILSRYVCEAWSTNSLLPRSKFCLVYNQLMPELNSCKLLMQHPVKFDVEKHVPLNLAIEVLHASFQVFNENSDFSLWKKRMKAHLSLARLKGVIDDLTLTKVVPFTKSEGKKVEEGDDDGSESSQTKVVLDLEKMEKSEHAMNVIIVHVGDVVLRKIDHCKSVAEMWETLNKLYMETSLPNRIYVELKFYSFKMNDTMSINKNVNEFLKIVAKLSSLEIVVGEEVCAILFLNGFTSRYSQLKHTLKYENKALSLQDVISSAKSLERELNESLDLERSSSTVLYTTERERRKWKMKVLEKRKEHVENQVDRKVKCLRTDNGLDRSPASAIDHNVPEELWLNRKPGYKHLKRFCSIAYVHHDQGKLKPRELKGVFLGYLAGTKGYKIWLLDERKCVIIQNVIFREDMVYKDLNKDVNDAVAGDSEASTSNFGVITELVKKRVSSKQGGVTTDPVEVSESESEEDSEEPAEPAETQSPEPSGLTNYQLARDITRRQIVAPAKMKDYSQFSFALMTYEVLNVEEEPQCLHDAKKDENSELWNGAIGKEMDSLTKNATWELVDRPKDRKAISCKWLFKIKAELEQMDVKTAFLHGELEEELYMEQLEGVVSVGNEDKVCLLKKSLYVNNEELVYLLLYVDDMLIAAKNMSEVNKVKKRLSSEFEMKDMGAASKILGIEIKRDRVNGVLCLSQAGYLKKVLKRFNMSNCKSAITPIGTHFKLASVQDDSECIDTVKTPCSSAIGSVMYAMISTRPDLAYAIGLVSRFMSKPGLVHWEAIKWLLRNRVFHERTKHIARKRSFLSDIIEEGNIEVVKIQTSINPVYMLTKCIPVKSFDSALDTLKLIEWNFSLFVPSKMAKNRVLTIFYGAIYYCICFKYVLLGMVVEKTQGHICHDYLEGDHCDPRDCNLDCRDKWKGTGTCEPPTGTPLTRTCYCTYDC</sequence>
<dbReference type="PANTHER" id="PTHR10775">
    <property type="entry name" value="OS08G0208400 PROTEIN"/>
    <property type="match status" value="1"/>
</dbReference>
<dbReference type="InterPro" id="IPR003871">
    <property type="entry name" value="RFA1B/D_OB_1st"/>
</dbReference>
<dbReference type="PANTHER" id="PTHR10775:SF183">
    <property type="entry name" value="TRANSPOSON, EN_SPM-LIKE, TRANSPOSASE-ASSOCIATED DOMAIN PROTEIN-RELATED"/>
    <property type="match status" value="1"/>
</dbReference>
<feature type="region of interest" description="Disordered" evidence="7">
    <location>
        <begin position="1435"/>
        <end position="1463"/>
    </location>
</feature>
<keyword evidence="8" id="KW-1133">Transmembrane helix</keyword>
<feature type="domain" description="Reverse transcriptase Ty1/copia-type" evidence="10">
    <location>
        <begin position="2321"/>
        <end position="2402"/>
    </location>
</feature>
<evidence type="ECO:0000256" key="5">
    <source>
        <dbReference type="ARBA" id="ARBA00023157"/>
    </source>
</evidence>
<comment type="similarity">
    <text evidence="1">Belongs to the DEFL family.</text>
</comment>
<evidence type="ECO:0000256" key="6">
    <source>
        <dbReference type="SAM" id="Coils"/>
    </source>
</evidence>
<feature type="compositionally biased region" description="Polar residues" evidence="7">
    <location>
        <begin position="667"/>
        <end position="677"/>
    </location>
</feature>
<keyword evidence="5" id="KW-1015">Disulfide bond</keyword>